<keyword evidence="1" id="KW-0813">Transport</keyword>
<comment type="caution">
    <text evidence="7">The sequence shown here is derived from an EMBL/GenBank/DDBJ whole genome shotgun (WGS) entry which is preliminary data.</text>
</comment>
<evidence type="ECO:0000256" key="3">
    <source>
        <dbReference type="ARBA" id="ARBA00022519"/>
    </source>
</evidence>
<evidence type="ECO:0000256" key="1">
    <source>
        <dbReference type="ARBA" id="ARBA00022448"/>
    </source>
</evidence>
<dbReference type="EMBL" id="JBHTIS010000167">
    <property type="protein sequence ID" value="MFD1044944.1"/>
    <property type="molecule type" value="Genomic_DNA"/>
</dbReference>
<accession>A0ABW3M5R8</accession>
<keyword evidence="8" id="KW-1185">Reference proteome</keyword>
<protein>
    <submittedName>
        <fullName evidence="7">ATP-binding cassette domain-containing protein</fullName>
    </submittedName>
</protein>
<dbReference type="Proteomes" id="UP001597045">
    <property type="component" value="Unassembled WGS sequence"/>
</dbReference>
<organism evidence="7 8">
    <name type="scientific">Kibdelosporangium lantanae</name>
    <dbReference type="NCBI Taxonomy" id="1497396"/>
    <lineage>
        <taxon>Bacteria</taxon>
        <taxon>Bacillati</taxon>
        <taxon>Actinomycetota</taxon>
        <taxon>Actinomycetes</taxon>
        <taxon>Pseudonocardiales</taxon>
        <taxon>Pseudonocardiaceae</taxon>
        <taxon>Kibdelosporangium</taxon>
    </lineage>
</organism>
<dbReference type="SUPFAM" id="SSF52540">
    <property type="entry name" value="P-loop containing nucleoside triphosphate hydrolases"/>
    <property type="match status" value="1"/>
</dbReference>
<reference evidence="8" key="1">
    <citation type="journal article" date="2019" name="Int. J. Syst. Evol. Microbiol.">
        <title>The Global Catalogue of Microorganisms (GCM) 10K type strain sequencing project: providing services to taxonomists for standard genome sequencing and annotation.</title>
        <authorList>
            <consortium name="The Broad Institute Genomics Platform"/>
            <consortium name="The Broad Institute Genome Sequencing Center for Infectious Disease"/>
            <person name="Wu L."/>
            <person name="Ma J."/>
        </authorList>
    </citation>
    <scope>NUCLEOTIDE SEQUENCE [LARGE SCALE GENOMIC DNA]</scope>
    <source>
        <strain evidence="8">JCM 31486</strain>
    </source>
</reference>
<keyword evidence="4" id="KW-1278">Translocase</keyword>
<evidence type="ECO:0000259" key="6">
    <source>
        <dbReference type="Pfam" id="PF00005"/>
    </source>
</evidence>
<name>A0ABW3M5R8_9PSEU</name>
<keyword evidence="3" id="KW-0997">Cell inner membrane</keyword>
<keyword evidence="5" id="KW-0472">Membrane</keyword>
<evidence type="ECO:0000256" key="2">
    <source>
        <dbReference type="ARBA" id="ARBA00022475"/>
    </source>
</evidence>
<feature type="domain" description="ABC transporter" evidence="6">
    <location>
        <begin position="17"/>
        <end position="53"/>
    </location>
</feature>
<dbReference type="PANTHER" id="PTHR42788">
    <property type="entry name" value="TAURINE IMPORT ATP-BINDING PROTEIN-RELATED"/>
    <property type="match status" value="1"/>
</dbReference>
<evidence type="ECO:0000256" key="4">
    <source>
        <dbReference type="ARBA" id="ARBA00022967"/>
    </source>
</evidence>
<evidence type="ECO:0000313" key="7">
    <source>
        <dbReference type="EMBL" id="MFD1044944.1"/>
    </source>
</evidence>
<evidence type="ECO:0000313" key="8">
    <source>
        <dbReference type="Proteomes" id="UP001597045"/>
    </source>
</evidence>
<dbReference type="Pfam" id="PF00005">
    <property type="entry name" value="ABC_tran"/>
    <property type="match status" value="1"/>
</dbReference>
<sequence length="81" mass="8087">MITIDRLTVGYSGHPVLRDISLEIPSGEILVVVGPSGCGKSTLLRALAGLLPSGGSGVTISLRMILARGGSPACSPGITTA</sequence>
<keyword evidence="7" id="KW-0067">ATP-binding</keyword>
<gene>
    <name evidence="7" type="ORF">ACFQ1S_04700</name>
</gene>
<dbReference type="Gene3D" id="3.40.50.300">
    <property type="entry name" value="P-loop containing nucleotide triphosphate hydrolases"/>
    <property type="match status" value="1"/>
</dbReference>
<dbReference type="InterPro" id="IPR027417">
    <property type="entry name" value="P-loop_NTPase"/>
</dbReference>
<keyword evidence="7" id="KW-0547">Nucleotide-binding</keyword>
<dbReference type="PANTHER" id="PTHR42788:SF18">
    <property type="entry name" value="TAURINE IMPORT ATP-BINDING PROTEIN TAUB"/>
    <property type="match status" value="1"/>
</dbReference>
<proteinExistence type="predicted"/>
<keyword evidence="2" id="KW-1003">Cell membrane</keyword>
<dbReference type="GO" id="GO:0005524">
    <property type="term" value="F:ATP binding"/>
    <property type="evidence" value="ECO:0007669"/>
    <property type="project" value="UniProtKB-KW"/>
</dbReference>
<evidence type="ECO:0000256" key="5">
    <source>
        <dbReference type="ARBA" id="ARBA00023136"/>
    </source>
</evidence>
<dbReference type="InterPro" id="IPR050166">
    <property type="entry name" value="ABC_transporter_ATP-bind"/>
</dbReference>
<dbReference type="InterPro" id="IPR003439">
    <property type="entry name" value="ABC_transporter-like_ATP-bd"/>
</dbReference>